<dbReference type="PROSITE" id="PS51194">
    <property type="entry name" value="HELICASE_CTER"/>
    <property type="match status" value="1"/>
</dbReference>
<dbReference type="SMART" id="SM00490">
    <property type="entry name" value="HELICc"/>
    <property type="match status" value="1"/>
</dbReference>
<sequence>MICVSIVTHKNNRALFLPSTWHLKELIKSIPGVRYDSAREGWLFSLSWGSLVTLRGVFREQVEFTPEVISWAWTERNTRVDPMMDLRGRPELPEHLQTLEFDERLFPFQRAGAQFLVTSGDTLLADEMGTGKTIQVLAALQALTNAGEDVLPAIVVCPNSVKGHWEREIKAWFPSARPIVISGSTVNKRKLFTGPVRLSSSPFVIMNFEAMRMHARLTPYGSTSLRRCRKCDKIFGEEGLTAARCEVHPKELDEIPFKTVIIDEAHRIKDPHSKQTRACWSTLHKPEVRRRWGLTGTPIANHPGDLWSIMHGLSPDEYATRTKFIDRYCLTGWDAGGGVNIIGVHPNTRDELYMFLDPRFRRMPKALVLPQLPPKVRVTRVVEMSPKQSKAYGQLRDQFLTMLNDGNILSVVDHLSRRVRLMQLASSYANVTYDVEGDWTTMHVDLCEPSPKLDEVEVILDELGDSSVVITAEHRKLIALLEARLTKKKVPFSLIVGGMSTWDRERSLEDFQCGRTKILLMTMKAGGTGLTMTAADTIVFIQRSDSMIDNKQAEDRVHRIGSEGHESITIIDVITRDTVEVKQVELINEKLLRLDEITRDRIVYEANGLDTSDLLREESDILRFNLGTVKS</sequence>
<feature type="domain" description="Helicase C-terminal" evidence="3">
    <location>
        <begin position="452"/>
        <end position="602"/>
    </location>
</feature>
<dbReference type="EMBL" id="MELK01000051">
    <property type="protein sequence ID" value="OFW55816.1"/>
    <property type="molecule type" value="Genomic_DNA"/>
</dbReference>
<dbReference type="GO" id="GO:0031297">
    <property type="term" value="P:replication fork processing"/>
    <property type="evidence" value="ECO:0007669"/>
    <property type="project" value="TreeGrafter"/>
</dbReference>
<dbReference type="CDD" id="cd18793">
    <property type="entry name" value="SF2_C_SNF"/>
    <property type="match status" value="1"/>
</dbReference>
<dbReference type="STRING" id="1797197.A2Y75_05215"/>
<dbReference type="InterPro" id="IPR001650">
    <property type="entry name" value="Helicase_C-like"/>
</dbReference>
<dbReference type="Pfam" id="PF00176">
    <property type="entry name" value="SNF2-rel_dom"/>
    <property type="match status" value="1"/>
</dbReference>
<dbReference type="InterPro" id="IPR049730">
    <property type="entry name" value="SNF2/RAD54-like_C"/>
</dbReference>
<dbReference type="GO" id="GO:0016787">
    <property type="term" value="F:hydrolase activity"/>
    <property type="evidence" value="ECO:0007669"/>
    <property type="project" value="UniProtKB-KW"/>
</dbReference>
<dbReference type="GO" id="GO:0005524">
    <property type="term" value="F:ATP binding"/>
    <property type="evidence" value="ECO:0007669"/>
    <property type="project" value="InterPro"/>
</dbReference>
<accession>A0A1F2WG75</accession>
<evidence type="ECO:0008006" key="6">
    <source>
        <dbReference type="Google" id="ProtNLM"/>
    </source>
</evidence>
<dbReference type="Proteomes" id="UP000177876">
    <property type="component" value="Unassembled WGS sequence"/>
</dbReference>
<reference evidence="4 5" key="1">
    <citation type="journal article" date="2016" name="Nat. Commun.">
        <title>Thousands of microbial genomes shed light on interconnected biogeochemical processes in an aquifer system.</title>
        <authorList>
            <person name="Anantharaman K."/>
            <person name="Brown C.T."/>
            <person name="Hug L.A."/>
            <person name="Sharon I."/>
            <person name="Castelle C.J."/>
            <person name="Probst A.J."/>
            <person name="Thomas B.C."/>
            <person name="Singh A."/>
            <person name="Wilkins M.J."/>
            <person name="Karaoz U."/>
            <person name="Brodie E.L."/>
            <person name="Williams K.H."/>
            <person name="Hubbard S.S."/>
            <person name="Banfield J.F."/>
        </authorList>
    </citation>
    <scope>NUCLEOTIDE SEQUENCE [LARGE SCALE GENOMIC DNA]</scope>
</reference>
<proteinExistence type="predicted"/>
<name>A0A1F2WG75_9ACTN</name>
<dbReference type="InterPro" id="IPR027417">
    <property type="entry name" value="P-loop_NTPase"/>
</dbReference>
<dbReference type="PANTHER" id="PTHR45766:SF6">
    <property type="entry name" value="SWI_SNF-RELATED MATRIX-ASSOCIATED ACTIN-DEPENDENT REGULATOR OF CHROMATIN SUBFAMILY A-LIKE PROTEIN 1"/>
    <property type="match status" value="1"/>
</dbReference>
<dbReference type="SUPFAM" id="SSF52540">
    <property type="entry name" value="P-loop containing nucleoside triphosphate hydrolases"/>
    <property type="match status" value="2"/>
</dbReference>
<dbReference type="SMART" id="SM00487">
    <property type="entry name" value="DEXDc"/>
    <property type="match status" value="1"/>
</dbReference>
<feature type="domain" description="Helicase ATP-binding" evidence="2">
    <location>
        <begin position="113"/>
        <end position="316"/>
    </location>
</feature>
<dbReference type="CDD" id="cd17919">
    <property type="entry name" value="DEXHc_Snf"/>
    <property type="match status" value="1"/>
</dbReference>
<dbReference type="PROSITE" id="PS51192">
    <property type="entry name" value="HELICASE_ATP_BIND_1"/>
    <property type="match status" value="1"/>
</dbReference>
<gene>
    <name evidence="4" type="ORF">A2Y75_05215</name>
</gene>
<evidence type="ECO:0000256" key="1">
    <source>
        <dbReference type="ARBA" id="ARBA00022801"/>
    </source>
</evidence>
<dbReference type="AlphaFoldDB" id="A0A1F2WG75"/>
<dbReference type="Gene3D" id="3.40.50.300">
    <property type="entry name" value="P-loop containing nucleotide triphosphate hydrolases"/>
    <property type="match status" value="1"/>
</dbReference>
<dbReference type="PANTHER" id="PTHR45766">
    <property type="entry name" value="DNA ANNEALING HELICASE AND ENDONUCLEASE ZRANB3 FAMILY MEMBER"/>
    <property type="match status" value="1"/>
</dbReference>
<dbReference type="Pfam" id="PF00271">
    <property type="entry name" value="Helicase_C"/>
    <property type="match status" value="1"/>
</dbReference>
<keyword evidence="1" id="KW-0378">Hydrolase</keyword>
<dbReference type="InterPro" id="IPR038718">
    <property type="entry name" value="SNF2-like_sf"/>
</dbReference>
<dbReference type="InterPro" id="IPR000330">
    <property type="entry name" value="SNF2_N"/>
</dbReference>
<evidence type="ECO:0000259" key="2">
    <source>
        <dbReference type="PROSITE" id="PS51192"/>
    </source>
</evidence>
<evidence type="ECO:0000313" key="5">
    <source>
        <dbReference type="Proteomes" id="UP000177876"/>
    </source>
</evidence>
<comment type="caution">
    <text evidence="4">The sequence shown here is derived from an EMBL/GenBank/DDBJ whole genome shotgun (WGS) entry which is preliminary data.</text>
</comment>
<dbReference type="GO" id="GO:0006281">
    <property type="term" value="P:DNA repair"/>
    <property type="evidence" value="ECO:0007669"/>
    <property type="project" value="TreeGrafter"/>
</dbReference>
<evidence type="ECO:0000313" key="4">
    <source>
        <dbReference type="EMBL" id="OFW55816.1"/>
    </source>
</evidence>
<organism evidence="4 5">
    <name type="scientific">Candidatus Solincola sediminis</name>
    <dbReference type="NCBI Taxonomy" id="1797199"/>
    <lineage>
        <taxon>Bacteria</taxon>
        <taxon>Bacillati</taxon>
        <taxon>Actinomycetota</taxon>
        <taxon>Candidatus Geothermincolia</taxon>
        <taxon>Candidatus Geothermincolales</taxon>
        <taxon>Candidatus Geothermincolaceae</taxon>
        <taxon>Candidatus Solincola</taxon>
    </lineage>
</organism>
<dbReference type="InterPro" id="IPR014001">
    <property type="entry name" value="Helicase_ATP-bd"/>
</dbReference>
<dbReference type="Gene3D" id="3.40.50.10810">
    <property type="entry name" value="Tandem AAA-ATPase domain"/>
    <property type="match status" value="1"/>
</dbReference>
<protein>
    <recommendedName>
        <fullName evidence="6">Helicase</fullName>
    </recommendedName>
</protein>
<evidence type="ECO:0000259" key="3">
    <source>
        <dbReference type="PROSITE" id="PS51194"/>
    </source>
</evidence>